<evidence type="ECO:0000313" key="2">
    <source>
        <dbReference type="EMBL" id="CZQ99714.1"/>
    </source>
</evidence>
<reference evidence="3 5" key="2">
    <citation type="submission" date="2016-10" db="EMBL/GenBank/DDBJ databases">
        <authorList>
            <person name="Varghese N."/>
            <person name="Submissions S."/>
        </authorList>
    </citation>
    <scope>NUCLEOTIDE SEQUENCE [LARGE SCALE GENOMIC DNA]</scope>
    <source>
        <strain evidence="3 5">DSM 22150</strain>
    </source>
</reference>
<dbReference type="Proteomes" id="UP000076878">
    <property type="component" value="Unassembled WGS sequence"/>
</dbReference>
<dbReference type="RefSeq" id="WP_157077230.1">
    <property type="nucleotide sequence ID" value="NZ_FJNB01000012.1"/>
</dbReference>
<sequence length="52" mass="6052">MKSEEEESAFEFEQQGMENTSKKNEEVTDTFMEMVISVCDENEEALKQLGDR</sequence>
<evidence type="ECO:0000256" key="1">
    <source>
        <dbReference type="SAM" id="MobiDB-lite"/>
    </source>
</evidence>
<organism evidence="2 4">
    <name type="scientific">Trichococcus ilyis</name>
    <dbReference type="NCBI Taxonomy" id="640938"/>
    <lineage>
        <taxon>Bacteria</taxon>
        <taxon>Bacillati</taxon>
        <taxon>Bacillota</taxon>
        <taxon>Bacilli</taxon>
        <taxon>Lactobacillales</taxon>
        <taxon>Carnobacteriaceae</taxon>
        <taxon>Trichococcus</taxon>
    </lineage>
</organism>
<dbReference type="OrthoDB" id="2189175at2"/>
<feature type="region of interest" description="Disordered" evidence="1">
    <location>
        <begin position="1"/>
        <end position="24"/>
    </location>
</feature>
<protein>
    <submittedName>
        <fullName evidence="2">Uncharacterized protein</fullName>
    </submittedName>
</protein>
<feature type="compositionally biased region" description="Acidic residues" evidence="1">
    <location>
        <begin position="1"/>
        <end position="10"/>
    </location>
</feature>
<dbReference type="EMBL" id="FNYT01000023">
    <property type="protein sequence ID" value="SEJ72577.1"/>
    <property type="molecule type" value="Genomic_DNA"/>
</dbReference>
<evidence type="ECO:0000313" key="4">
    <source>
        <dbReference type="Proteomes" id="UP000076878"/>
    </source>
</evidence>
<reference evidence="2 4" key="1">
    <citation type="submission" date="2016-02" db="EMBL/GenBank/DDBJ databases">
        <authorList>
            <person name="Wen L."/>
            <person name="He K."/>
            <person name="Yang H."/>
        </authorList>
    </citation>
    <scope>NUCLEOTIDE SEQUENCE [LARGE SCALE GENOMIC DNA]</scope>
    <source>
        <strain evidence="2">Trichococcus_R210</strain>
    </source>
</reference>
<evidence type="ECO:0000313" key="3">
    <source>
        <dbReference type="EMBL" id="SEJ72577.1"/>
    </source>
</evidence>
<evidence type="ECO:0000313" key="5">
    <source>
        <dbReference type="Proteomes" id="UP000199280"/>
    </source>
</evidence>
<proteinExistence type="predicted"/>
<name>A0A143YVI6_9LACT</name>
<dbReference type="AlphaFoldDB" id="A0A143YVI6"/>
<accession>A0A143YVI6</accession>
<gene>
    <name evidence="3" type="ORF">SAMN05216375_12352</name>
    <name evidence="2" type="ORF">TR210_1658</name>
</gene>
<keyword evidence="5" id="KW-1185">Reference proteome</keyword>
<dbReference type="Proteomes" id="UP000199280">
    <property type="component" value="Unassembled WGS sequence"/>
</dbReference>
<dbReference type="EMBL" id="FJNB01000012">
    <property type="protein sequence ID" value="CZQ99714.1"/>
    <property type="molecule type" value="Genomic_DNA"/>
</dbReference>